<gene>
    <name evidence="1" type="ORF">EHS25_000520</name>
</gene>
<protein>
    <submittedName>
        <fullName evidence="1">Uncharacterized protein</fullName>
    </submittedName>
</protein>
<evidence type="ECO:0000313" key="2">
    <source>
        <dbReference type="Proteomes" id="UP000279259"/>
    </source>
</evidence>
<proteinExistence type="predicted"/>
<keyword evidence="2" id="KW-1185">Reference proteome</keyword>
<reference evidence="1 2" key="1">
    <citation type="submission" date="2018-11" db="EMBL/GenBank/DDBJ databases">
        <title>Genome sequence of Saitozyma podzolica DSM 27192.</title>
        <authorList>
            <person name="Aliyu H."/>
            <person name="Gorte O."/>
            <person name="Ochsenreither K."/>
        </authorList>
    </citation>
    <scope>NUCLEOTIDE SEQUENCE [LARGE SCALE GENOMIC DNA]</scope>
    <source>
        <strain evidence="1 2">DSM 27192</strain>
    </source>
</reference>
<evidence type="ECO:0000313" key="1">
    <source>
        <dbReference type="EMBL" id="RSH95430.1"/>
    </source>
</evidence>
<sequence length="270" mass="29386">MASTSDTFDYQAAADDALQAWGEYLHRSRSDADSGPTRNPVTLHTSRVKMTYSKTTTGSDGLPRTYHWDLMSGDAPPAVTSVLCHSNIAFFTDIVLASPLSPGGPGTDREDSTVVGTFILTTSVGQGAKQGEPRWRVLVEQSKDSEQLHYLSGHPFQICGHASHKRSMNHTTQGPVYHFDSTLPSWSGDLIPFFWARDQSVIVPAGVTFECKPGSLATPVVLRYSPTMTTDEQGKITRECDVLAYCVPDSYFDCDEAVGGPSGTKRMSLL</sequence>
<comment type="caution">
    <text evidence="1">The sequence shown here is derived from an EMBL/GenBank/DDBJ whole genome shotgun (WGS) entry which is preliminary data.</text>
</comment>
<accession>A0A427YWC6</accession>
<dbReference type="EMBL" id="RSCD01000001">
    <property type="protein sequence ID" value="RSH95430.1"/>
    <property type="molecule type" value="Genomic_DNA"/>
</dbReference>
<dbReference type="AlphaFoldDB" id="A0A427YWC6"/>
<organism evidence="1 2">
    <name type="scientific">Saitozyma podzolica</name>
    <dbReference type="NCBI Taxonomy" id="1890683"/>
    <lineage>
        <taxon>Eukaryota</taxon>
        <taxon>Fungi</taxon>
        <taxon>Dikarya</taxon>
        <taxon>Basidiomycota</taxon>
        <taxon>Agaricomycotina</taxon>
        <taxon>Tremellomycetes</taxon>
        <taxon>Tremellales</taxon>
        <taxon>Trimorphomycetaceae</taxon>
        <taxon>Saitozyma</taxon>
    </lineage>
</organism>
<dbReference type="OrthoDB" id="10319135at2759"/>
<dbReference type="Proteomes" id="UP000279259">
    <property type="component" value="Unassembled WGS sequence"/>
</dbReference>
<name>A0A427YWC6_9TREE</name>